<dbReference type="InterPro" id="IPR039316">
    <property type="entry name" value="CLE25/26"/>
</dbReference>
<keyword evidence="2" id="KW-0472">Membrane</keyword>
<dbReference type="EnsemblPlants" id="AUR62018327-RA">
    <property type="protein sequence ID" value="AUR62018327-RA:cds"/>
    <property type="gene ID" value="AUR62018327"/>
</dbReference>
<dbReference type="Proteomes" id="UP000596660">
    <property type="component" value="Unplaced"/>
</dbReference>
<reference evidence="3" key="1">
    <citation type="journal article" date="2017" name="Nature">
        <title>The genome of Chenopodium quinoa.</title>
        <authorList>
            <person name="Jarvis D.E."/>
            <person name="Ho Y.S."/>
            <person name="Lightfoot D.J."/>
            <person name="Schmoeckel S.M."/>
            <person name="Li B."/>
            <person name="Borm T.J.A."/>
            <person name="Ohyanagi H."/>
            <person name="Mineta K."/>
            <person name="Michell C.T."/>
            <person name="Saber N."/>
            <person name="Kharbatia N.M."/>
            <person name="Rupper R.R."/>
            <person name="Sharp A.R."/>
            <person name="Dally N."/>
            <person name="Boughton B.A."/>
            <person name="Woo Y.H."/>
            <person name="Gao G."/>
            <person name="Schijlen E.G.W.M."/>
            <person name="Guo X."/>
            <person name="Momin A.A."/>
            <person name="Negrao S."/>
            <person name="Al-Babili S."/>
            <person name="Gehring C."/>
            <person name="Roessner U."/>
            <person name="Jung C."/>
            <person name="Murphy K."/>
            <person name="Arold S.T."/>
            <person name="Gojobori T."/>
            <person name="van der Linden C.G."/>
            <person name="van Loo E.N."/>
            <person name="Jellen E.N."/>
            <person name="Maughan P.J."/>
            <person name="Tester M."/>
        </authorList>
    </citation>
    <scope>NUCLEOTIDE SEQUENCE [LARGE SCALE GENOMIC DNA]</scope>
    <source>
        <strain evidence="3">cv. PI 614886</strain>
    </source>
</reference>
<keyword evidence="2" id="KW-1133">Transmembrane helix</keyword>
<protein>
    <submittedName>
        <fullName evidence="3">Uncharacterized protein</fullName>
    </submittedName>
</protein>
<evidence type="ECO:0000313" key="3">
    <source>
        <dbReference type="EnsemblPlants" id="AUR62018327-RA:cds"/>
    </source>
</evidence>
<feature type="region of interest" description="Disordered" evidence="1">
    <location>
        <begin position="57"/>
        <end position="83"/>
    </location>
</feature>
<accession>A0A803LSY3</accession>
<organism evidence="3 4">
    <name type="scientific">Chenopodium quinoa</name>
    <name type="common">Quinoa</name>
    <dbReference type="NCBI Taxonomy" id="63459"/>
    <lineage>
        <taxon>Eukaryota</taxon>
        <taxon>Viridiplantae</taxon>
        <taxon>Streptophyta</taxon>
        <taxon>Embryophyta</taxon>
        <taxon>Tracheophyta</taxon>
        <taxon>Spermatophyta</taxon>
        <taxon>Magnoliopsida</taxon>
        <taxon>eudicotyledons</taxon>
        <taxon>Gunneridae</taxon>
        <taxon>Pentapetalae</taxon>
        <taxon>Caryophyllales</taxon>
        <taxon>Chenopodiaceae</taxon>
        <taxon>Chenopodioideae</taxon>
        <taxon>Atripliceae</taxon>
        <taxon>Chenopodium</taxon>
    </lineage>
</organism>
<reference evidence="3" key="2">
    <citation type="submission" date="2021-03" db="UniProtKB">
        <authorList>
            <consortium name="EnsemblPlants"/>
        </authorList>
    </citation>
    <scope>IDENTIFICATION</scope>
</reference>
<feature type="transmembrane region" description="Helical" evidence="2">
    <location>
        <begin position="12"/>
        <end position="30"/>
    </location>
</feature>
<dbReference type="AlphaFoldDB" id="A0A803LSY3"/>
<dbReference type="PANTHER" id="PTHR34277">
    <property type="entry name" value="CLAVATA3/ESR (CLE)-RELATED PROTEIN 26"/>
    <property type="match status" value="1"/>
</dbReference>
<name>A0A803LSY3_CHEQI</name>
<evidence type="ECO:0000256" key="1">
    <source>
        <dbReference type="SAM" id="MobiDB-lite"/>
    </source>
</evidence>
<keyword evidence="2" id="KW-0812">Transmembrane</keyword>
<sequence>MADYGDGGGVMRVLKAICVAFMLVFSVRFLSMGILASAEIEGHTAATSTSSGNYAAMHTSSGNHAATSTSSGNNKHTTLLGRKKHSVPVKLNPTYSSKRRVPSGPDPIHNRYCFLL</sequence>
<evidence type="ECO:0000313" key="4">
    <source>
        <dbReference type="Proteomes" id="UP000596660"/>
    </source>
</evidence>
<keyword evidence="4" id="KW-1185">Reference proteome</keyword>
<proteinExistence type="predicted"/>
<evidence type="ECO:0000256" key="2">
    <source>
        <dbReference type="SAM" id="Phobius"/>
    </source>
</evidence>
<dbReference type="Gramene" id="AUR62018327-RA">
    <property type="protein sequence ID" value="AUR62018327-RA:cds"/>
    <property type="gene ID" value="AUR62018327"/>
</dbReference>
<dbReference type="PANTHER" id="PTHR34277:SF18">
    <property type="entry name" value="CLAVATA3_ESR (CLE)-RELATED PROTEIN 25"/>
    <property type="match status" value="1"/>
</dbReference>
<feature type="compositionally biased region" description="Polar residues" evidence="1">
    <location>
        <begin position="57"/>
        <end position="77"/>
    </location>
</feature>